<feature type="compositionally biased region" description="Polar residues" evidence="1">
    <location>
        <begin position="230"/>
        <end position="239"/>
    </location>
</feature>
<evidence type="ECO:0000259" key="2">
    <source>
        <dbReference type="Pfam" id="PF03732"/>
    </source>
</evidence>
<feature type="compositionally biased region" description="Polar residues" evidence="1">
    <location>
        <begin position="246"/>
        <end position="255"/>
    </location>
</feature>
<keyword evidence="3" id="KW-0548">Nucleotidyltransferase</keyword>
<reference evidence="3" key="2">
    <citation type="submission" date="2022-01" db="EMBL/GenBank/DDBJ databases">
        <authorList>
            <person name="Yamashiro T."/>
            <person name="Shiraishi A."/>
            <person name="Satake H."/>
            <person name="Nakayama K."/>
        </authorList>
    </citation>
    <scope>NUCLEOTIDE SEQUENCE</scope>
</reference>
<evidence type="ECO:0000313" key="3">
    <source>
        <dbReference type="EMBL" id="GJT91298.1"/>
    </source>
</evidence>
<comment type="caution">
    <text evidence="3">The sequence shown here is derived from an EMBL/GenBank/DDBJ whole genome shotgun (WGS) entry which is preliminary data.</text>
</comment>
<organism evidence="3 4">
    <name type="scientific">Tanacetum coccineum</name>
    <dbReference type="NCBI Taxonomy" id="301880"/>
    <lineage>
        <taxon>Eukaryota</taxon>
        <taxon>Viridiplantae</taxon>
        <taxon>Streptophyta</taxon>
        <taxon>Embryophyta</taxon>
        <taxon>Tracheophyta</taxon>
        <taxon>Spermatophyta</taxon>
        <taxon>Magnoliopsida</taxon>
        <taxon>eudicotyledons</taxon>
        <taxon>Gunneridae</taxon>
        <taxon>Pentapetalae</taxon>
        <taxon>asterids</taxon>
        <taxon>campanulids</taxon>
        <taxon>Asterales</taxon>
        <taxon>Asteraceae</taxon>
        <taxon>Asteroideae</taxon>
        <taxon>Anthemideae</taxon>
        <taxon>Anthemidinae</taxon>
        <taxon>Tanacetum</taxon>
    </lineage>
</organism>
<dbReference type="InterPro" id="IPR005162">
    <property type="entry name" value="Retrotrans_gag_dom"/>
</dbReference>
<accession>A0ABQ5HVU1</accession>
<reference evidence="3" key="1">
    <citation type="journal article" date="2022" name="Int. J. Mol. Sci.">
        <title>Draft Genome of Tanacetum Coccineum: Genomic Comparison of Closely Related Tanacetum-Family Plants.</title>
        <authorList>
            <person name="Yamashiro T."/>
            <person name="Shiraishi A."/>
            <person name="Nakayama K."/>
            <person name="Satake H."/>
        </authorList>
    </citation>
    <scope>NUCLEOTIDE SEQUENCE</scope>
</reference>
<dbReference type="Proteomes" id="UP001151760">
    <property type="component" value="Unassembled WGS sequence"/>
</dbReference>
<dbReference type="GO" id="GO:0003964">
    <property type="term" value="F:RNA-directed DNA polymerase activity"/>
    <property type="evidence" value="ECO:0007669"/>
    <property type="project" value="UniProtKB-KW"/>
</dbReference>
<dbReference type="PANTHER" id="PTHR33223">
    <property type="entry name" value="CCHC-TYPE DOMAIN-CONTAINING PROTEIN"/>
    <property type="match status" value="1"/>
</dbReference>
<gene>
    <name evidence="3" type="ORF">Tco_1080143</name>
</gene>
<dbReference type="EMBL" id="BQNB010020005">
    <property type="protein sequence ID" value="GJT91298.1"/>
    <property type="molecule type" value="Genomic_DNA"/>
</dbReference>
<proteinExistence type="predicted"/>
<keyword evidence="3" id="KW-0695">RNA-directed DNA polymerase</keyword>
<evidence type="ECO:0000313" key="4">
    <source>
        <dbReference type="Proteomes" id="UP001151760"/>
    </source>
</evidence>
<feature type="region of interest" description="Disordered" evidence="1">
    <location>
        <begin position="227"/>
        <end position="285"/>
    </location>
</feature>
<dbReference type="Pfam" id="PF03732">
    <property type="entry name" value="Retrotrans_gag"/>
    <property type="match status" value="1"/>
</dbReference>
<dbReference type="PANTHER" id="PTHR33223:SF11">
    <property type="entry name" value="ELEMENT PROTEIN, PUTATIVE-RELATED"/>
    <property type="match status" value="1"/>
</dbReference>
<sequence>MDDEPIWVTDRVVALTLGSTITIPKTVNEFAIKGNHLTLIKGNQFDGRIKTDPHKHIHEFLEICDMFKYRYTKNVAIYLMMFPLSLTGEAKTQLDELNEGTIETWDELRTPFISRFFPLALFDRLLGEIRAFSQHENETLTEAWLRMKEMLRNSHGYNLSKGNIIKILYHSLNEITQEVLNATAGGIFLYKTPNQAYQLLEDKFLLKLNWAKNQKTKPSLKKTIAFADEGSSNPDTNKTIAFVDEGSSNSETPINFDNDDEDEEPTPQPKSKDPKPVKENLTPKP</sequence>
<feature type="domain" description="Retrotransposon gag" evidence="2">
    <location>
        <begin position="81"/>
        <end position="173"/>
    </location>
</feature>
<keyword evidence="3" id="KW-0808">Transferase</keyword>
<evidence type="ECO:0000256" key="1">
    <source>
        <dbReference type="SAM" id="MobiDB-lite"/>
    </source>
</evidence>
<protein>
    <submittedName>
        <fullName evidence="3">Reverse transcriptase domain-containing protein</fullName>
    </submittedName>
</protein>
<keyword evidence="4" id="KW-1185">Reference proteome</keyword>
<name>A0ABQ5HVU1_9ASTR</name>